<dbReference type="Pfam" id="PF08972">
    <property type="entry name" value="DUF1902"/>
    <property type="match status" value="1"/>
</dbReference>
<organism evidence="2 3">
    <name type="scientific">Sphingobium scionense</name>
    <dbReference type="NCBI Taxonomy" id="1404341"/>
    <lineage>
        <taxon>Bacteria</taxon>
        <taxon>Pseudomonadati</taxon>
        <taxon>Pseudomonadota</taxon>
        <taxon>Alphaproteobacteria</taxon>
        <taxon>Sphingomonadales</taxon>
        <taxon>Sphingomonadaceae</taxon>
        <taxon>Sphingobium</taxon>
    </lineage>
</organism>
<evidence type="ECO:0000313" key="3">
    <source>
        <dbReference type="Proteomes" id="UP000590524"/>
    </source>
</evidence>
<proteinExistence type="predicted"/>
<gene>
    <name evidence="2" type="ORF">GGQ90_005500</name>
</gene>
<evidence type="ECO:0000313" key="2">
    <source>
        <dbReference type="EMBL" id="MBB4151686.1"/>
    </source>
</evidence>
<dbReference type="AlphaFoldDB" id="A0A7W6LWJ0"/>
<protein>
    <submittedName>
        <fullName evidence="2">Putative RNase H-like HicB family nuclease</fullName>
    </submittedName>
</protein>
<keyword evidence="3" id="KW-1185">Reference proteome</keyword>
<evidence type="ECO:0000259" key="1">
    <source>
        <dbReference type="Pfam" id="PF08972"/>
    </source>
</evidence>
<dbReference type="RefSeq" id="WP_188084436.1">
    <property type="nucleotide sequence ID" value="NZ_JACIEU010000044.1"/>
</dbReference>
<reference evidence="2 3" key="1">
    <citation type="submission" date="2020-08" db="EMBL/GenBank/DDBJ databases">
        <title>Genomic Encyclopedia of Type Strains, Phase IV (KMG-IV): sequencing the most valuable type-strain genomes for metagenomic binning, comparative biology and taxonomic classification.</title>
        <authorList>
            <person name="Goeker M."/>
        </authorList>
    </citation>
    <scope>NUCLEOTIDE SEQUENCE [LARGE SCALE GENOMIC DNA]</scope>
    <source>
        <strain evidence="2 3">DSM 19371</strain>
    </source>
</reference>
<dbReference type="InterPro" id="IPR015066">
    <property type="entry name" value="DUF1902"/>
</dbReference>
<dbReference type="EMBL" id="JACIEU010000044">
    <property type="protein sequence ID" value="MBB4151686.1"/>
    <property type="molecule type" value="Genomic_DNA"/>
</dbReference>
<accession>A0A7W6LWJ0</accession>
<feature type="domain" description="DUF1902" evidence="1">
    <location>
        <begin position="35"/>
        <end position="85"/>
    </location>
</feature>
<sequence>MSADDSLIVTKIKTLFATMQRGHRWMGFDVPKTIELKVHIAQDEESGCWYIAASDIPGLRVEADTVHDLIRRIEDVAPDLIELNCAEILASFGKSKKLAAHRLPVSILPVFDSPLAVAIA</sequence>
<dbReference type="Proteomes" id="UP000590524">
    <property type="component" value="Unassembled WGS sequence"/>
</dbReference>
<name>A0A7W6LWJ0_9SPHN</name>
<dbReference type="InterPro" id="IPR035069">
    <property type="entry name" value="TTHA1013/TTHA0281-like"/>
</dbReference>
<dbReference type="SUPFAM" id="SSF143100">
    <property type="entry name" value="TTHA1013/TTHA0281-like"/>
    <property type="match status" value="1"/>
</dbReference>
<comment type="caution">
    <text evidence="2">The sequence shown here is derived from an EMBL/GenBank/DDBJ whole genome shotgun (WGS) entry which is preliminary data.</text>
</comment>
<dbReference type="Gene3D" id="3.30.2390.10">
    <property type="entry name" value="TTHA1013-like"/>
    <property type="match status" value="1"/>
</dbReference>